<dbReference type="EMBL" id="JBCIVJ010000001">
    <property type="protein sequence ID" value="MEN0577602.1"/>
    <property type="molecule type" value="Genomic_DNA"/>
</dbReference>
<dbReference type="Proteomes" id="UP001411173">
    <property type="component" value="Unassembled WGS sequence"/>
</dbReference>
<dbReference type="InterPro" id="IPR008966">
    <property type="entry name" value="Adhesion_dom_sf"/>
</dbReference>
<comment type="caution">
    <text evidence="6">The sequence shown here is derived from an EMBL/GenBank/DDBJ whole genome shotgun (WGS) entry which is preliminary data.</text>
</comment>
<evidence type="ECO:0000256" key="4">
    <source>
        <dbReference type="ARBA" id="ARBA00023263"/>
    </source>
</evidence>
<evidence type="ECO:0000313" key="6">
    <source>
        <dbReference type="EMBL" id="MEN0577602.1"/>
    </source>
</evidence>
<name>A0ABU9UZK0_9ENTR</name>
<sequence>MKKILLAVSIASALSLSNVALADSSGTIDFNGEITDATCDVVLNGGSSANGTVTLPTISKTLLSAAAGTTKTAGQTKFTLDAKNCVLGTSGKTKVQAFFKSSAANVDTTNGFLLNKTGTAKDVQLRLSYFNTGNVIDVNSNALVTGSAEFIAITSGNTATMPFTVEYITSNNGTGTDALASGTVKSQVEYELQYD</sequence>
<dbReference type="InterPro" id="IPR036937">
    <property type="entry name" value="Adhesion_dom_fimbrial_sf"/>
</dbReference>
<dbReference type="Gene3D" id="2.60.40.1090">
    <property type="entry name" value="Fimbrial-type adhesion domain"/>
    <property type="match status" value="1"/>
</dbReference>
<keyword evidence="3 5" id="KW-0732">Signal</keyword>
<feature type="chain" id="PRO_5045294700" evidence="5">
    <location>
        <begin position="23"/>
        <end position="195"/>
    </location>
</feature>
<dbReference type="InterPro" id="IPR039458">
    <property type="entry name" value="FimA-like"/>
</dbReference>
<dbReference type="RefSeq" id="WP_343192998.1">
    <property type="nucleotide sequence ID" value="NZ_JBCIVJ010000001.1"/>
</dbReference>
<dbReference type="PANTHER" id="PTHR33420:SF3">
    <property type="entry name" value="FIMBRIAL SUBUNIT ELFA"/>
    <property type="match status" value="1"/>
</dbReference>
<organism evidence="6 7">
    <name type="scientific">Phytobacter palmae</name>
    <dbReference type="NCBI Taxonomy" id="1855371"/>
    <lineage>
        <taxon>Bacteria</taxon>
        <taxon>Pseudomonadati</taxon>
        <taxon>Pseudomonadota</taxon>
        <taxon>Gammaproteobacteria</taxon>
        <taxon>Enterobacterales</taxon>
        <taxon>Enterobacteriaceae</taxon>
        <taxon>Phytobacter</taxon>
    </lineage>
</organism>
<gene>
    <name evidence="6" type="ORF">AAIG39_01090</name>
</gene>
<protein>
    <submittedName>
        <fullName evidence="6">Fimbrial protein</fullName>
    </submittedName>
</protein>
<evidence type="ECO:0000256" key="1">
    <source>
        <dbReference type="ARBA" id="ARBA00004561"/>
    </source>
</evidence>
<comment type="subcellular location">
    <subcellularLocation>
        <location evidence="1">Fimbrium</location>
    </subcellularLocation>
</comment>
<evidence type="ECO:0000256" key="5">
    <source>
        <dbReference type="SAM" id="SignalP"/>
    </source>
</evidence>
<comment type="similarity">
    <text evidence="2">Belongs to the fimbrial protein family.</text>
</comment>
<reference evidence="6 7" key="1">
    <citation type="submission" date="2024-02" db="EMBL/GenBank/DDBJ databases">
        <title>Whole genome of MDR Enterobacteriaceae from southern Thailand.</title>
        <authorList>
            <person name="Surachat K."/>
        </authorList>
    </citation>
    <scope>NUCLEOTIDE SEQUENCE [LARGE SCALE GENOMIC DNA]</scope>
    <source>
        <strain evidence="6 7">PSU_29</strain>
    </source>
</reference>
<feature type="signal peptide" evidence="5">
    <location>
        <begin position="1"/>
        <end position="22"/>
    </location>
</feature>
<keyword evidence="4" id="KW-0281">Fimbrium</keyword>
<evidence type="ECO:0000256" key="3">
    <source>
        <dbReference type="ARBA" id="ARBA00022729"/>
    </source>
</evidence>
<evidence type="ECO:0000313" key="7">
    <source>
        <dbReference type="Proteomes" id="UP001411173"/>
    </source>
</evidence>
<proteinExistence type="inferred from homology"/>
<accession>A0ABU9UZK0</accession>
<dbReference type="InterPro" id="IPR050263">
    <property type="entry name" value="Bact_Fimbrial_Adh_Pro"/>
</dbReference>
<dbReference type="Pfam" id="PF16970">
    <property type="entry name" value="FimA"/>
    <property type="match status" value="1"/>
</dbReference>
<keyword evidence="7" id="KW-1185">Reference proteome</keyword>
<dbReference type="SUPFAM" id="SSF49401">
    <property type="entry name" value="Bacterial adhesins"/>
    <property type="match status" value="1"/>
</dbReference>
<evidence type="ECO:0000256" key="2">
    <source>
        <dbReference type="ARBA" id="ARBA00006671"/>
    </source>
</evidence>
<dbReference type="PANTHER" id="PTHR33420">
    <property type="entry name" value="FIMBRIAL SUBUNIT ELFA-RELATED"/>
    <property type="match status" value="1"/>
</dbReference>